<gene>
    <name evidence="1" type="ORF">METZ01_LOCUS488530</name>
</gene>
<name>A0A383CTJ7_9ZZZZ</name>
<dbReference type="AlphaFoldDB" id="A0A383CTJ7"/>
<accession>A0A383CTJ7</accession>
<evidence type="ECO:0000313" key="1">
    <source>
        <dbReference type="EMBL" id="SVE35676.1"/>
    </source>
</evidence>
<dbReference type="EMBL" id="UINC01211680">
    <property type="protein sequence ID" value="SVE35676.1"/>
    <property type="molecule type" value="Genomic_DNA"/>
</dbReference>
<sequence>MNILFRVVLWSFLLVFLSTCSDNGGEELVHKANNEWIKGRNHGAIEIF</sequence>
<protein>
    <submittedName>
        <fullName evidence="1">Uncharacterized protein</fullName>
    </submittedName>
</protein>
<organism evidence="1">
    <name type="scientific">marine metagenome</name>
    <dbReference type="NCBI Taxonomy" id="408172"/>
    <lineage>
        <taxon>unclassified sequences</taxon>
        <taxon>metagenomes</taxon>
        <taxon>ecological metagenomes</taxon>
    </lineage>
</organism>
<reference evidence="1" key="1">
    <citation type="submission" date="2018-05" db="EMBL/GenBank/DDBJ databases">
        <authorList>
            <person name="Lanie J.A."/>
            <person name="Ng W.-L."/>
            <person name="Kazmierczak K.M."/>
            <person name="Andrzejewski T.M."/>
            <person name="Davidsen T.M."/>
            <person name="Wayne K.J."/>
            <person name="Tettelin H."/>
            <person name="Glass J.I."/>
            <person name="Rusch D."/>
            <person name="Podicherti R."/>
            <person name="Tsui H.-C.T."/>
            <person name="Winkler M.E."/>
        </authorList>
    </citation>
    <scope>NUCLEOTIDE SEQUENCE</scope>
</reference>
<proteinExistence type="predicted"/>
<feature type="non-terminal residue" evidence="1">
    <location>
        <position position="48"/>
    </location>
</feature>